<dbReference type="Proteomes" id="UP000598488">
    <property type="component" value="Unassembled WGS sequence"/>
</dbReference>
<dbReference type="RefSeq" id="WP_199462353.1">
    <property type="nucleotide sequence ID" value="NZ_JAEMUH010000007.1"/>
</dbReference>
<evidence type="ECO:0000313" key="3">
    <source>
        <dbReference type="Proteomes" id="UP000598488"/>
    </source>
</evidence>
<evidence type="ECO:0000313" key="2">
    <source>
        <dbReference type="EMBL" id="MBJ7550739.1"/>
    </source>
</evidence>
<keyword evidence="3" id="KW-1185">Reference proteome</keyword>
<dbReference type="PANTHER" id="PTHR35862:SF1">
    <property type="entry name" value="FELS-2 PROPHAGE PROTEIN"/>
    <property type="match status" value="1"/>
</dbReference>
<dbReference type="InterPro" id="IPR052726">
    <property type="entry name" value="Phage_Baseplate_Hub"/>
</dbReference>
<dbReference type="PIRSF" id="PIRSF020481">
    <property type="entry name" value="BAP"/>
    <property type="match status" value="1"/>
</dbReference>
<dbReference type="InterPro" id="IPR058530">
    <property type="entry name" value="Baseplate_J-like_C"/>
</dbReference>
<dbReference type="InterPro" id="IPR014507">
    <property type="entry name" value="Baseplate_assembly_J_pred"/>
</dbReference>
<feature type="domain" description="Baseplate J-like C-terminal" evidence="1">
    <location>
        <begin position="242"/>
        <end position="320"/>
    </location>
</feature>
<evidence type="ECO:0000259" key="1">
    <source>
        <dbReference type="Pfam" id="PF26079"/>
    </source>
</evidence>
<sequence>MSLDAIDFTQLPAPHVVRALDFQTIFDEIKADFLARDETYENLAESDPAWVLLEVAAYREFTIRQQINDDARAVMLPYAVGADLDNLAANFNIERAVVVEADLEARPIVEEVLESDDSLRRRTQLAFETAAVAGPINEYIAHALNASGEIKSVSVDVPRFDYVAIPAEAAPYLPAGIIALVPTYDAGLTDPQPGDVALTLLAHTGTGEVDQTLCDEIEATLDDKTPVTDSVFVRSAQIVEFDVSATLYCYADLGAEEAIANATAALNAYVSGAHRLGYDITLSGIYAALHQTGVQRVELHAPTANIIIGKRQAAYCTGIDLQYGGVAE</sequence>
<reference evidence="2 3" key="1">
    <citation type="submission" date="2020-12" db="EMBL/GenBank/DDBJ databases">
        <title>Comparative genome analysis of fungal antagonists Marinomonas ostreistagni 398 and M. spartinae 468.</title>
        <authorList>
            <person name="Fields J.L."/>
            <person name="Mavrodi O.V."/>
            <person name="Biber P.D."/>
            <person name="Indest K.J."/>
            <person name="Mavrodi D.V."/>
        </authorList>
    </citation>
    <scope>NUCLEOTIDE SEQUENCE [LARGE SCALE GENOMIC DNA]</scope>
    <source>
        <strain evidence="2 3">USM7</strain>
    </source>
</reference>
<protein>
    <submittedName>
        <fullName evidence="2">Baseplate J/gp47 family protein</fullName>
    </submittedName>
</protein>
<name>A0ABS0ZAR1_9GAMM</name>
<proteinExistence type="predicted"/>
<comment type="caution">
    <text evidence="2">The sequence shown here is derived from an EMBL/GenBank/DDBJ whole genome shotgun (WGS) entry which is preliminary data.</text>
</comment>
<accession>A0ABS0ZAR1</accession>
<gene>
    <name evidence="2" type="ORF">JHD44_08600</name>
</gene>
<dbReference type="EMBL" id="JAEMUH010000007">
    <property type="protein sequence ID" value="MBJ7550739.1"/>
    <property type="molecule type" value="Genomic_DNA"/>
</dbReference>
<dbReference type="PANTHER" id="PTHR35862">
    <property type="entry name" value="FELS-2 PROPHAGE PROTEIN"/>
    <property type="match status" value="1"/>
</dbReference>
<organism evidence="2 3">
    <name type="scientific">Marinomonas ostreistagni</name>
    <dbReference type="NCBI Taxonomy" id="359209"/>
    <lineage>
        <taxon>Bacteria</taxon>
        <taxon>Pseudomonadati</taxon>
        <taxon>Pseudomonadota</taxon>
        <taxon>Gammaproteobacteria</taxon>
        <taxon>Oceanospirillales</taxon>
        <taxon>Oceanospirillaceae</taxon>
        <taxon>Marinomonas</taxon>
    </lineage>
</organism>
<dbReference type="Pfam" id="PF26079">
    <property type="entry name" value="Baseplate_J_C"/>
    <property type="match status" value="1"/>
</dbReference>